<dbReference type="FunFam" id="2.30.30.30:FF:000003">
    <property type="entry name" value="Elongation factor P"/>
    <property type="match status" value="1"/>
</dbReference>
<dbReference type="FunFam" id="2.40.50.140:FF:000009">
    <property type="entry name" value="Elongation factor P"/>
    <property type="match status" value="1"/>
</dbReference>
<evidence type="ECO:0000256" key="6">
    <source>
        <dbReference type="ARBA" id="ARBA00022917"/>
    </source>
</evidence>
<dbReference type="GO" id="GO:0043043">
    <property type="term" value="P:peptide biosynthetic process"/>
    <property type="evidence" value="ECO:0007669"/>
    <property type="project" value="InterPro"/>
</dbReference>
<dbReference type="CDD" id="cd05794">
    <property type="entry name" value="S1_EF-P_repeat_2"/>
    <property type="match status" value="1"/>
</dbReference>
<evidence type="ECO:0000256" key="8">
    <source>
        <dbReference type="NCBIfam" id="TIGR00038"/>
    </source>
</evidence>
<dbReference type="SMART" id="SM00841">
    <property type="entry name" value="Elong-fact-P_C"/>
    <property type="match status" value="1"/>
</dbReference>
<dbReference type="PANTHER" id="PTHR30053">
    <property type="entry name" value="ELONGATION FACTOR P"/>
    <property type="match status" value="1"/>
</dbReference>
<evidence type="ECO:0000256" key="1">
    <source>
        <dbReference type="ARBA" id="ARBA00004496"/>
    </source>
</evidence>
<dbReference type="EMBL" id="CP007243">
    <property type="protein sequence ID" value="AIA30669.1"/>
    <property type="molecule type" value="Genomic_DNA"/>
</dbReference>
<protein>
    <recommendedName>
        <fullName evidence="7 8">Elongation factor P</fullName>
        <shortName evidence="7">EF-P</shortName>
    </recommendedName>
</protein>
<dbReference type="PANTHER" id="PTHR30053:SF12">
    <property type="entry name" value="ELONGATION FACTOR P (EF-P) FAMILY PROTEIN"/>
    <property type="match status" value="1"/>
</dbReference>
<dbReference type="InterPro" id="IPR008991">
    <property type="entry name" value="Translation_prot_SH3-like_sf"/>
</dbReference>
<dbReference type="InterPro" id="IPR013852">
    <property type="entry name" value="Transl_elong_P/YeiP_CS"/>
</dbReference>
<dbReference type="PIRSF" id="PIRSF005901">
    <property type="entry name" value="EF-P"/>
    <property type="match status" value="1"/>
</dbReference>
<gene>
    <name evidence="7" type="primary">efp</name>
    <name evidence="12" type="ORF">Y981_07585</name>
</gene>
<evidence type="ECO:0000256" key="3">
    <source>
        <dbReference type="ARBA" id="ARBA00009479"/>
    </source>
</evidence>
<keyword evidence="5 7" id="KW-0251">Elongation factor</keyword>
<evidence type="ECO:0000259" key="10">
    <source>
        <dbReference type="SMART" id="SM00841"/>
    </source>
</evidence>
<evidence type="ECO:0000256" key="5">
    <source>
        <dbReference type="ARBA" id="ARBA00022768"/>
    </source>
</evidence>
<dbReference type="NCBIfam" id="TIGR00038">
    <property type="entry name" value="efp"/>
    <property type="match status" value="1"/>
</dbReference>
<dbReference type="OrthoDB" id="9801844at2"/>
<proteinExistence type="inferred from homology"/>
<dbReference type="SUPFAM" id="SSF50249">
    <property type="entry name" value="Nucleic acid-binding proteins"/>
    <property type="match status" value="2"/>
</dbReference>
<dbReference type="Gene3D" id="2.40.50.140">
    <property type="entry name" value="Nucleic acid-binding proteins"/>
    <property type="match status" value="2"/>
</dbReference>
<dbReference type="FunFam" id="2.40.50.140:FF:000004">
    <property type="entry name" value="Elongation factor P"/>
    <property type="match status" value="1"/>
</dbReference>
<evidence type="ECO:0000256" key="7">
    <source>
        <dbReference type="HAMAP-Rule" id="MF_00141"/>
    </source>
</evidence>
<dbReference type="Pfam" id="PF09285">
    <property type="entry name" value="Elong-fact-P_C"/>
    <property type="match status" value="1"/>
</dbReference>
<organism evidence="12 13">
    <name type="scientific">Leptospirillum ferriphilum YSK</name>
    <dbReference type="NCBI Taxonomy" id="1441628"/>
    <lineage>
        <taxon>Bacteria</taxon>
        <taxon>Pseudomonadati</taxon>
        <taxon>Nitrospirota</taxon>
        <taxon>Nitrospiria</taxon>
        <taxon>Nitrospirales</taxon>
        <taxon>Nitrospiraceae</taxon>
        <taxon>Leptospirillum</taxon>
    </lineage>
</organism>
<dbReference type="CDD" id="cd04470">
    <property type="entry name" value="S1_EF-P_repeat_1"/>
    <property type="match status" value="1"/>
</dbReference>
<dbReference type="InterPro" id="IPR020599">
    <property type="entry name" value="Transl_elong_fac_P/YeiP"/>
</dbReference>
<dbReference type="SMART" id="SM01185">
    <property type="entry name" value="EFP"/>
    <property type="match status" value="1"/>
</dbReference>
<evidence type="ECO:0000313" key="12">
    <source>
        <dbReference type="EMBL" id="AIA30669.1"/>
    </source>
</evidence>
<reference evidence="13" key="1">
    <citation type="submission" date="2014-02" db="EMBL/GenBank/DDBJ databases">
        <title>Complete genome sequence and comparative genomic analysis of the nitrogen-fixing bacterium Leptospirillum ferriphilum YSK.</title>
        <authorList>
            <person name="Guo X."/>
            <person name="Yin H."/>
            <person name="Liang Y."/>
            <person name="Hu Q."/>
            <person name="Ma L."/>
            <person name="Xiao Y."/>
            <person name="Zhang X."/>
            <person name="Qiu G."/>
            <person name="Liu X."/>
        </authorList>
    </citation>
    <scope>NUCLEOTIDE SEQUENCE [LARGE SCALE GENOMIC DNA]</scope>
    <source>
        <strain evidence="13">YSK</strain>
    </source>
</reference>
<dbReference type="Pfam" id="PF08207">
    <property type="entry name" value="EFP_N"/>
    <property type="match status" value="1"/>
</dbReference>
<dbReference type="HOGENOM" id="CLU_074944_0_1_0"/>
<reference evidence="12 13" key="2">
    <citation type="journal article" date="2015" name="Biomed. Res. Int.">
        <title>Effects of Arsenite Resistance on the Growth and Functional Gene Expression of Leptospirillum ferriphilum and Acidithiobacillus thiooxidans in Pure Culture and Coculture.</title>
        <authorList>
            <person name="Jiang H."/>
            <person name="Liang Y."/>
            <person name="Yin H."/>
            <person name="Xiao Y."/>
            <person name="Guo X."/>
            <person name="Xu Y."/>
            <person name="Hu Q."/>
            <person name="Liu H."/>
            <person name="Liu X."/>
        </authorList>
    </citation>
    <scope>NUCLEOTIDE SEQUENCE [LARGE SCALE GENOMIC DNA]</scope>
    <source>
        <strain evidence="12 13">YSK</strain>
    </source>
</reference>
<dbReference type="GO" id="GO:0003746">
    <property type="term" value="F:translation elongation factor activity"/>
    <property type="evidence" value="ECO:0007669"/>
    <property type="project" value="UniProtKB-UniRule"/>
</dbReference>
<dbReference type="AlphaFoldDB" id="A0A059XQ30"/>
<dbReference type="InterPro" id="IPR001059">
    <property type="entry name" value="Transl_elong_P/YeiP_cen"/>
</dbReference>
<dbReference type="PROSITE" id="PS01275">
    <property type="entry name" value="EFP"/>
    <property type="match status" value="1"/>
</dbReference>
<evidence type="ECO:0000256" key="9">
    <source>
        <dbReference type="RuleBase" id="RU004389"/>
    </source>
</evidence>
<comment type="similarity">
    <text evidence="3 7 9">Belongs to the elongation factor P family.</text>
</comment>
<evidence type="ECO:0000256" key="4">
    <source>
        <dbReference type="ARBA" id="ARBA00022490"/>
    </source>
</evidence>
<keyword evidence="4 7" id="KW-0963">Cytoplasm</keyword>
<evidence type="ECO:0000259" key="11">
    <source>
        <dbReference type="SMART" id="SM01185"/>
    </source>
</evidence>
<feature type="domain" description="Translation elongation factor P/YeiP central" evidence="11">
    <location>
        <begin position="69"/>
        <end position="123"/>
    </location>
</feature>
<dbReference type="HAMAP" id="MF_00141">
    <property type="entry name" value="EF_P"/>
    <property type="match status" value="1"/>
</dbReference>
<dbReference type="InterPro" id="IPR015365">
    <property type="entry name" value="Elong-fact-P_C"/>
</dbReference>
<comment type="function">
    <text evidence="7">Involved in peptide bond synthesis. Stimulates efficient translation and peptide-bond synthesis on native or reconstituted 70S ribosomes in vitro. Probably functions indirectly by altering the affinity of the ribosome for aminoacyl-tRNA, thus increasing their reactivity as acceptors for peptidyl transferase.</text>
</comment>
<dbReference type="InterPro" id="IPR011768">
    <property type="entry name" value="Transl_elongation_fac_P"/>
</dbReference>
<dbReference type="InterPro" id="IPR013185">
    <property type="entry name" value="Transl_elong_KOW-like"/>
</dbReference>
<dbReference type="RefSeq" id="WP_014961240.1">
    <property type="nucleotide sequence ID" value="NZ_CP007243.1"/>
</dbReference>
<evidence type="ECO:0000256" key="2">
    <source>
        <dbReference type="ARBA" id="ARBA00004815"/>
    </source>
</evidence>
<comment type="pathway">
    <text evidence="2 7">Protein biosynthesis; polypeptide chain elongation.</text>
</comment>
<feature type="domain" description="Elongation factor P C-terminal" evidence="10">
    <location>
        <begin position="131"/>
        <end position="186"/>
    </location>
</feature>
<dbReference type="InterPro" id="IPR012340">
    <property type="entry name" value="NA-bd_OB-fold"/>
</dbReference>
<dbReference type="Pfam" id="PF01132">
    <property type="entry name" value="EFP"/>
    <property type="match status" value="1"/>
</dbReference>
<dbReference type="SUPFAM" id="SSF50104">
    <property type="entry name" value="Translation proteins SH3-like domain"/>
    <property type="match status" value="1"/>
</dbReference>
<dbReference type="Proteomes" id="UP000027059">
    <property type="component" value="Chromosome"/>
</dbReference>
<keyword evidence="13" id="KW-1185">Reference proteome</keyword>
<dbReference type="UniPathway" id="UPA00345"/>
<accession>A0A059XQ30</accession>
<dbReference type="Gene3D" id="2.30.30.30">
    <property type="match status" value="1"/>
</dbReference>
<comment type="subcellular location">
    <subcellularLocation>
        <location evidence="1 7">Cytoplasm</location>
    </subcellularLocation>
</comment>
<dbReference type="NCBIfam" id="NF001810">
    <property type="entry name" value="PRK00529.1"/>
    <property type="match status" value="1"/>
</dbReference>
<keyword evidence="6 7" id="KW-0648">Protein biosynthesis</keyword>
<dbReference type="KEGG" id="lfp:Y981_07585"/>
<dbReference type="GO" id="GO:0005829">
    <property type="term" value="C:cytosol"/>
    <property type="evidence" value="ECO:0007669"/>
    <property type="project" value="UniProtKB-ARBA"/>
</dbReference>
<sequence length="191" mass="21463">MGVLVTNEFRNGARLELDGEPYIIVEFQHVKPGKGGAFVRTRLKSLKNGNVIDRTFRSGEKFDEPDIEEKTMQYLYAEGSDYIFMDTENYEQLSLSKSELGDRILYLKEQMVANVLYYKGKAITVDLPLFVELQIAETDPARKGDMASGGSKPAKLETGAIVKVPFHLQEGDIIKVDTRTGDYIERVKASS</sequence>
<evidence type="ECO:0000313" key="13">
    <source>
        <dbReference type="Proteomes" id="UP000027059"/>
    </source>
</evidence>
<dbReference type="InterPro" id="IPR014722">
    <property type="entry name" value="Rib_uL2_dom2"/>
</dbReference>
<name>A0A059XQ30_9BACT</name>